<dbReference type="EMBL" id="BMVP01000003">
    <property type="protein sequence ID" value="GHB51333.1"/>
    <property type="molecule type" value="Genomic_DNA"/>
</dbReference>
<accession>A0ABQ3EWU1</accession>
<dbReference type="Proteomes" id="UP000642673">
    <property type="component" value="Unassembled WGS sequence"/>
</dbReference>
<keyword evidence="3" id="KW-1185">Reference proteome</keyword>
<protein>
    <submittedName>
        <fullName evidence="2">Uncharacterized protein</fullName>
    </submittedName>
</protein>
<gene>
    <name evidence="2" type="ORF">GCM10010347_21380</name>
</gene>
<feature type="compositionally biased region" description="Low complexity" evidence="1">
    <location>
        <begin position="10"/>
        <end position="31"/>
    </location>
</feature>
<feature type="region of interest" description="Disordered" evidence="1">
    <location>
        <begin position="1"/>
        <end position="97"/>
    </location>
</feature>
<reference evidence="3" key="1">
    <citation type="journal article" date="2019" name="Int. J. Syst. Evol. Microbiol.">
        <title>The Global Catalogue of Microorganisms (GCM) 10K type strain sequencing project: providing services to taxonomists for standard genome sequencing and annotation.</title>
        <authorList>
            <consortium name="The Broad Institute Genomics Platform"/>
            <consortium name="The Broad Institute Genome Sequencing Center for Infectious Disease"/>
            <person name="Wu L."/>
            <person name="Ma J."/>
        </authorList>
    </citation>
    <scope>NUCLEOTIDE SEQUENCE [LARGE SCALE GENOMIC DNA]</scope>
    <source>
        <strain evidence="3">JCM 4738</strain>
    </source>
</reference>
<evidence type="ECO:0000313" key="3">
    <source>
        <dbReference type="Proteomes" id="UP000642673"/>
    </source>
</evidence>
<feature type="compositionally biased region" description="Basic and acidic residues" evidence="1">
    <location>
        <begin position="81"/>
        <end position="91"/>
    </location>
</feature>
<proteinExistence type="predicted"/>
<evidence type="ECO:0000256" key="1">
    <source>
        <dbReference type="SAM" id="MobiDB-lite"/>
    </source>
</evidence>
<organism evidence="2 3">
    <name type="scientific">Streptomyces cirratus</name>
    <dbReference type="NCBI Taxonomy" id="68187"/>
    <lineage>
        <taxon>Bacteria</taxon>
        <taxon>Bacillati</taxon>
        <taxon>Actinomycetota</taxon>
        <taxon>Actinomycetes</taxon>
        <taxon>Kitasatosporales</taxon>
        <taxon>Streptomycetaceae</taxon>
        <taxon>Streptomyces</taxon>
    </lineage>
</organism>
<evidence type="ECO:0000313" key="2">
    <source>
        <dbReference type="EMBL" id="GHB51333.1"/>
    </source>
</evidence>
<sequence length="114" mass="11929">MGDDRGTTGPRSARPAALGPRPLAQALAAVTRRARRRRTAGTVAVCASACERRARPGGRGGPGPAFAGRLRRGDASPGGAARRERAQEAVESRTTGPDDLACLLDMLDLRRRGD</sequence>
<comment type="caution">
    <text evidence="2">The sequence shown here is derived from an EMBL/GenBank/DDBJ whole genome shotgun (WGS) entry which is preliminary data.</text>
</comment>
<dbReference type="RefSeq" id="WP_190183809.1">
    <property type="nucleotide sequence ID" value="NZ_BMVP01000003.1"/>
</dbReference>
<name>A0ABQ3EWU1_9ACTN</name>